<evidence type="ECO:0000313" key="1">
    <source>
        <dbReference type="EMBL" id="QQN57450.1"/>
    </source>
</evidence>
<evidence type="ECO:0000313" key="2">
    <source>
        <dbReference type="Proteomes" id="UP000595426"/>
    </source>
</evidence>
<keyword evidence="2" id="KW-1185">Reference proteome</keyword>
<protein>
    <recommendedName>
        <fullName evidence="3">Bacteriocin</fullName>
    </recommendedName>
</protein>
<dbReference type="Proteomes" id="UP000595426">
    <property type="component" value="Chromosome"/>
</dbReference>
<dbReference type="AlphaFoldDB" id="A0A7T7UWE8"/>
<dbReference type="GeneID" id="93135328"/>
<proteinExistence type="predicted"/>
<dbReference type="RefSeq" id="WP_157877513.1">
    <property type="nucleotide sequence ID" value="NZ_CBCSDR010000005.1"/>
</dbReference>
<sequence>MKKFKNNLSRKEMKELHGGMSLKIQVESLSRECGEECGPDNGCGDGCPKCDGVCKK</sequence>
<organism evidence="1 2">
    <name type="scientific">Elizabethkingia bruuniana</name>
    <dbReference type="NCBI Taxonomy" id="1756149"/>
    <lineage>
        <taxon>Bacteria</taxon>
        <taxon>Pseudomonadati</taxon>
        <taxon>Bacteroidota</taxon>
        <taxon>Flavobacteriia</taxon>
        <taxon>Flavobacteriales</taxon>
        <taxon>Weeksellaceae</taxon>
        <taxon>Elizabethkingia</taxon>
    </lineage>
</organism>
<gene>
    <name evidence="1" type="ORF">I6H88_13455</name>
</gene>
<accession>A0A7T7UWE8</accession>
<name>A0A7T7UWE8_9FLAO</name>
<dbReference type="EMBL" id="CP067018">
    <property type="protein sequence ID" value="QQN57450.1"/>
    <property type="molecule type" value="Genomic_DNA"/>
</dbReference>
<evidence type="ECO:0008006" key="3">
    <source>
        <dbReference type="Google" id="ProtNLM"/>
    </source>
</evidence>
<reference evidence="1 2" key="1">
    <citation type="submission" date="2020-12" db="EMBL/GenBank/DDBJ databases">
        <title>FDA dAtabase for Regulatory Grade micrObial Sequences (FDA-ARGOS): Supporting development and validation of Infectious Disease Dx tests.</title>
        <authorList>
            <person name="Kerrigan L."/>
            <person name="Long C."/>
            <person name="Tallon L."/>
            <person name="Sadzewicz L."/>
            <person name="Zhao X."/>
            <person name="Boylan J."/>
            <person name="Ott S."/>
            <person name="Bowen H."/>
            <person name="Vavikolanu K."/>
            <person name="Mehta A."/>
            <person name="Aluvathingal J."/>
            <person name="Nadendla S."/>
            <person name="Yan Y."/>
            <person name="Sichtig H."/>
        </authorList>
    </citation>
    <scope>NUCLEOTIDE SEQUENCE [LARGE SCALE GENOMIC DNA]</scope>
    <source>
        <strain evidence="1 2">FDAARGOS_1031</strain>
    </source>
</reference>